<dbReference type="InterPro" id="IPR032466">
    <property type="entry name" value="Metal_Hydrolase"/>
</dbReference>
<keyword evidence="1" id="KW-0378">Hydrolase</keyword>
<dbReference type="Proteomes" id="UP001366085">
    <property type="component" value="Unassembled WGS sequence"/>
</dbReference>
<reference evidence="1 2" key="1">
    <citation type="submission" date="2024-02" db="EMBL/GenBank/DDBJ databases">
        <authorList>
            <person name="Saticioglu I.B."/>
        </authorList>
    </citation>
    <scope>NUCLEOTIDE SEQUENCE [LARGE SCALE GENOMIC DNA]</scope>
    <source>
        <strain evidence="1 2">Mu-43</strain>
    </source>
</reference>
<dbReference type="GO" id="GO:0016787">
    <property type="term" value="F:hydrolase activity"/>
    <property type="evidence" value="ECO:0007669"/>
    <property type="project" value="UniProtKB-KW"/>
</dbReference>
<name>A0ABU8LI36_9MICO</name>
<evidence type="ECO:0000313" key="1">
    <source>
        <dbReference type="EMBL" id="MEJ1090236.1"/>
    </source>
</evidence>
<sequence length="309" mass="31726">MRAVRYLDAGVVREGTLTDDGRVTPQPAPAGTPALEGLITGRFTDHHVHLQLVDHARLAGSRLGRVLDLGAEPGWIRGVASTAAPIVAYAGPFLTAPGGYPSDRAWAPAGSVRGVTDAEDAATAVHEAAAAGAAVVKIVAHSEAGPVLDDDAVQAIVDSAVAEGLLVVAHAEGAGQAQRMARLRADMLAHAPFTEPLTDAEIDAQVAAVSWISTLAVHDETHQAIAIDNVRRFAEAGGTVLYGTDMGNGDTPIDLREAEIIALRAAGVDGIRLLTALAPLPAVGTDALLLVPSDDPLLARPLTPADLEA</sequence>
<comment type="caution">
    <text evidence="1">The sequence shown here is derived from an EMBL/GenBank/DDBJ whole genome shotgun (WGS) entry which is preliminary data.</text>
</comment>
<protein>
    <submittedName>
        <fullName evidence="1">Hydrolase</fullName>
    </submittedName>
</protein>
<gene>
    <name evidence="1" type="ORF">WDU93_00905</name>
</gene>
<keyword evidence="2" id="KW-1185">Reference proteome</keyword>
<dbReference type="Gene3D" id="3.20.20.140">
    <property type="entry name" value="Metal-dependent hydrolases"/>
    <property type="match status" value="1"/>
</dbReference>
<proteinExistence type="predicted"/>
<dbReference type="RefSeq" id="WP_337316417.1">
    <property type="nucleotide sequence ID" value="NZ_JBBDGN010000001.1"/>
</dbReference>
<organism evidence="1 2">
    <name type="scientific">Microbacterium istanbulense</name>
    <dbReference type="NCBI Taxonomy" id="3122049"/>
    <lineage>
        <taxon>Bacteria</taxon>
        <taxon>Bacillati</taxon>
        <taxon>Actinomycetota</taxon>
        <taxon>Actinomycetes</taxon>
        <taxon>Micrococcales</taxon>
        <taxon>Microbacteriaceae</taxon>
        <taxon>Microbacterium</taxon>
    </lineage>
</organism>
<evidence type="ECO:0000313" key="2">
    <source>
        <dbReference type="Proteomes" id="UP001366085"/>
    </source>
</evidence>
<dbReference type="SUPFAM" id="SSF51556">
    <property type="entry name" value="Metallo-dependent hydrolases"/>
    <property type="match status" value="1"/>
</dbReference>
<dbReference type="EMBL" id="JBBDGN010000001">
    <property type="protein sequence ID" value="MEJ1090236.1"/>
    <property type="molecule type" value="Genomic_DNA"/>
</dbReference>
<accession>A0ABU8LI36</accession>